<evidence type="ECO:0000313" key="1">
    <source>
        <dbReference type="EMBL" id="MBP2056346.1"/>
    </source>
</evidence>
<comment type="caution">
    <text evidence="1">The sequence shown here is derived from an EMBL/GenBank/DDBJ whole genome shotgun (WGS) entry which is preliminary data.</text>
</comment>
<sequence length="393" mass="44905">MTDPTNTAPECPQHGPMSLRTTEQLFSGPVYACPDEACWNAVLHPSDKLVAELKEQGKRRGTITITHTRADGTLLEGSRKGDGVFELVRPHRFWFSRSMPGTLFIRQSRDKRADHWSIRRAAEALRKAGWTVEITIDEDTRRSFAEAEADRVTRAEERTERFTEYAGNAAARSNTAYAGVRQIADGIPMGQPLMPDHHSYRRALRDRERMDAGMRRSIDEGKKAEYYTQRAKASGSYEVFRKNPPRALRRIEKLEAELRGVERWLRGESNNGYTRALTPDTVAELGRRKEELEEEIGYWRHVIAEAEANGFKVWRPDDFVKGDFAKVYGRWFQVLRVNKKTLTVPSILNVHQAVVTPQNSTYGEMTHTVPYDKVFGRRSAEEMERTLAEASSS</sequence>
<organism evidence="1 2">
    <name type="scientific">Streptomyces griseochromogenes</name>
    <dbReference type="NCBI Taxonomy" id="68214"/>
    <lineage>
        <taxon>Bacteria</taxon>
        <taxon>Bacillati</taxon>
        <taxon>Actinomycetota</taxon>
        <taxon>Actinomycetes</taxon>
        <taxon>Kitasatosporales</taxon>
        <taxon>Streptomycetaceae</taxon>
        <taxon>Streptomyces</taxon>
    </lineage>
</organism>
<evidence type="ECO:0008006" key="3">
    <source>
        <dbReference type="Google" id="ProtNLM"/>
    </source>
</evidence>
<name>A0ABS4M9J1_9ACTN</name>
<gene>
    <name evidence="1" type="ORF">J2Z21_009364</name>
</gene>
<dbReference type="Proteomes" id="UP001519309">
    <property type="component" value="Unassembled WGS sequence"/>
</dbReference>
<proteinExistence type="predicted"/>
<dbReference type="InterPro" id="IPR021944">
    <property type="entry name" value="DUF3560"/>
</dbReference>
<dbReference type="Pfam" id="PF12083">
    <property type="entry name" value="DUF3560"/>
    <property type="match status" value="1"/>
</dbReference>
<dbReference type="EMBL" id="JAGGLP010000044">
    <property type="protein sequence ID" value="MBP2056346.1"/>
    <property type="molecule type" value="Genomic_DNA"/>
</dbReference>
<evidence type="ECO:0000313" key="2">
    <source>
        <dbReference type="Proteomes" id="UP001519309"/>
    </source>
</evidence>
<protein>
    <recommendedName>
        <fullName evidence="3">DUF3560 domain-containing protein</fullName>
    </recommendedName>
</protein>
<dbReference type="RefSeq" id="WP_237281757.1">
    <property type="nucleotide sequence ID" value="NZ_CP016279.1"/>
</dbReference>
<reference evidence="1 2" key="1">
    <citation type="submission" date="2021-03" db="EMBL/GenBank/DDBJ databases">
        <title>Genomic Encyclopedia of Type Strains, Phase IV (KMG-IV): sequencing the most valuable type-strain genomes for metagenomic binning, comparative biology and taxonomic classification.</title>
        <authorList>
            <person name="Goeker M."/>
        </authorList>
    </citation>
    <scope>NUCLEOTIDE SEQUENCE [LARGE SCALE GENOMIC DNA]</scope>
    <source>
        <strain evidence="1 2">DSM 40499</strain>
    </source>
</reference>
<keyword evidence="2" id="KW-1185">Reference proteome</keyword>
<accession>A0ABS4M9J1</accession>